<dbReference type="GO" id="GO:0006099">
    <property type="term" value="P:tricarboxylic acid cycle"/>
    <property type="evidence" value="ECO:0007669"/>
    <property type="project" value="UniProtKB-UniRule"/>
</dbReference>
<dbReference type="InterPro" id="IPR011053">
    <property type="entry name" value="Single_hybrid_motif"/>
</dbReference>
<dbReference type="NCBIfam" id="TIGR01347">
    <property type="entry name" value="sucB"/>
    <property type="match status" value="1"/>
</dbReference>
<evidence type="ECO:0000256" key="9">
    <source>
        <dbReference type="ARBA" id="ARBA00023315"/>
    </source>
</evidence>
<dbReference type="FunFam" id="3.30.559.10:FF:000005">
    <property type="entry name" value="Dihydrolipoyllysine-residue succinyltransferase component of 2-oxoglutarate dehydrogenase complex"/>
    <property type="match status" value="1"/>
</dbReference>
<evidence type="ECO:0000259" key="14">
    <source>
        <dbReference type="PROSITE" id="PS51826"/>
    </source>
</evidence>
<evidence type="ECO:0000256" key="12">
    <source>
        <dbReference type="SAM" id="MobiDB-lite"/>
    </source>
</evidence>
<dbReference type="GeneID" id="70583119"/>
<dbReference type="GO" id="GO:0005829">
    <property type="term" value="C:cytosol"/>
    <property type="evidence" value="ECO:0007669"/>
    <property type="project" value="TreeGrafter"/>
</dbReference>
<comment type="similarity">
    <text evidence="3 11">Belongs to the 2-oxoacid dehydrogenase family.</text>
</comment>
<dbReference type="AlphaFoldDB" id="A0A1T4MCE4"/>
<dbReference type="Gene3D" id="4.10.320.10">
    <property type="entry name" value="E3-binding domain"/>
    <property type="match status" value="1"/>
</dbReference>
<dbReference type="InterPro" id="IPR050537">
    <property type="entry name" value="2-oxoacid_dehydrogenase"/>
</dbReference>
<evidence type="ECO:0000259" key="13">
    <source>
        <dbReference type="PROSITE" id="PS50968"/>
    </source>
</evidence>
<dbReference type="CDD" id="cd06849">
    <property type="entry name" value="lipoyl_domain"/>
    <property type="match status" value="1"/>
</dbReference>
<dbReference type="SUPFAM" id="SSF47005">
    <property type="entry name" value="Peripheral subunit-binding domain of 2-oxo acid dehydrogenase complex"/>
    <property type="match status" value="1"/>
</dbReference>
<evidence type="ECO:0000256" key="3">
    <source>
        <dbReference type="ARBA" id="ARBA00007317"/>
    </source>
</evidence>
<dbReference type="Pfam" id="PF00364">
    <property type="entry name" value="Biotin_lipoyl"/>
    <property type="match status" value="1"/>
</dbReference>
<dbReference type="PANTHER" id="PTHR43416:SF5">
    <property type="entry name" value="DIHYDROLIPOYLLYSINE-RESIDUE SUCCINYLTRANSFERASE COMPONENT OF 2-OXOGLUTARATE DEHYDROGENASE COMPLEX, MITOCHONDRIAL"/>
    <property type="match status" value="1"/>
</dbReference>
<evidence type="ECO:0000256" key="7">
    <source>
        <dbReference type="ARBA" id="ARBA00022679"/>
    </source>
</evidence>
<evidence type="ECO:0000313" key="15">
    <source>
        <dbReference type="EMBL" id="SJZ64710.1"/>
    </source>
</evidence>
<dbReference type="PROSITE" id="PS50968">
    <property type="entry name" value="BIOTINYL_LIPOYL"/>
    <property type="match status" value="1"/>
</dbReference>
<protein>
    <recommendedName>
        <fullName evidence="5 11">Dihydrolipoyllysine-residue succinyltransferase component of 2-oxoglutarate dehydrogenase complex</fullName>
        <ecNumber evidence="4 11">2.3.1.61</ecNumber>
    </recommendedName>
    <alternativeName>
        <fullName evidence="11">2-oxoglutarate dehydrogenase complex component E2</fullName>
    </alternativeName>
</protein>
<keyword evidence="9 11" id="KW-0012">Acyltransferase</keyword>
<evidence type="ECO:0000256" key="8">
    <source>
        <dbReference type="ARBA" id="ARBA00022823"/>
    </source>
</evidence>
<dbReference type="InterPro" id="IPR000089">
    <property type="entry name" value="Biotin_lipoyl"/>
</dbReference>
<proteinExistence type="inferred from homology"/>
<dbReference type="PROSITE" id="PS00189">
    <property type="entry name" value="LIPOYL"/>
    <property type="match status" value="1"/>
</dbReference>
<dbReference type="EC" id="2.3.1.61" evidence="4 11"/>
<dbReference type="Proteomes" id="UP000190834">
    <property type="component" value="Unassembled WGS sequence"/>
</dbReference>
<evidence type="ECO:0000256" key="5">
    <source>
        <dbReference type="ARBA" id="ARBA00019511"/>
    </source>
</evidence>
<feature type="domain" description="Lipoyl-binding" evidence="13">
    <location>
        <begin position="2"/>
        <end position="77"/>
    </location>
</feature>
<dbReference type="OrthoDB" id="9805770at2"/>
<dbReference type="GO" id="GO:0045252">
    <property type="term" value="C:oxoglutarate dehydrogenase complex"/>
    <property type="evidence" value="ECO:0007669"/>
    <property type="project" value="UniProtKB-UniRule"/>
</dbReference>
<dbReference type="InterPro" id="IPR004167">
    <property type="entry name" value="PSBD"/>
</dbReference>
<dbReference type="PROSITE" id="PS51826">
    <property type="entry name" value="PSBD"/>
    <property type="match status" value="1"/>
</dbReference>
<evidence type="ECO:0000256" key="10">
    <source>
        <dbReference type="ARBA" id="ARBA00052761"/>
    </source>
</evidence>
<dbReference type="InterPro" id="IPR023213">
    <property type="entry name" value="CAT-like_dom_sf"/>
</dbReference>
<evidence type="ECO:0000256" key="1">
    <source>
        <dbReference type="ARBA" id="ARBA00004052"/>
    </source>
</evidence>
<organism evidence="15 16">
    <name type="scientific">Vibrio cincinnatiensis DSM 19608</name>
    <dbReference type="NCBI Taxonomy" id="1123491"/>
    <lineage>
        <taxon>Bacteria</taxon>
        <taxon>Pseudomonadati</taxon>
        <taxon>Pseudomonadota</taxon>
        <taxon>Gammaproteobacteria</taxon>
        <taxon>Vibrionales</taxon>
        <taxon>Vibrionaceae</taxon>
        <taxon>Vibrio</taxon>
    </lineage>
</organism>
<dbReference type="UniPathway" id="UPA00868">
    <property type="reaction ID" value="UER00840"/>
</dbReference>
<gene>
    <name evidence="15" type="ORF">SAMN02745782_00919</name>
</gene>
<dbReference type="InterPro" id="IPR001078">
    <property type="entry name" value="2-oxoacid_DH_actylTfrase"/>
</dbReference>
<dbReference type="InterPro" id="IPR003016">
    <property type="entry name" value="2-oxoA_DH_lipoyl-BS"/>
</dbReference>
<dbReference type="NCBIfam" id="NF004309">
    <property type="entry name" value="PRK05704.1"/>
    <property type="match status" value="1"/>
</dbReference>
<dbReference type="SUPFAM" id="SSF52777">
    <property type="entry name" value="CoA-dependent acyltransferases"/>
    <property type="match status" value="1"/>
</dbReference>
<evidence type="ECO:0000256" key="6">
    <source>
        <dbReference type="ARBA" id="ARBA00022532"/>
    </source>
</evidence>
<dbReference type="Gene3D" id="2.40.50.100">
    <property type="match status" value="1"/>
</dbReference>
<keyword evidence="7 11" id="KW-0808">Transferase</keyword>
<keyword evidence="16" id="KW-1185">Reference proteome</keyword>
<dbReference type="STRING" id="1123491.SAMN02745782_00919"/>
<dbReference type="GO" id="GO:0004149">
    <property type="term" value="F:dihydrolipoyllysine-residue succinyltransferase activity"/>
    <property type="evidence" value="ECO:0007669"/>
    <property type="project" value="UniProtKB-UniRule"/>
</dbReference>
<feature type="region of interest" description="Disordered" evidence="12">
    <location>
        <begin position="80"/>
        <end position="100"/>
    </location>
</feature>
<accession>A0A1T4MCE4</accession>
<dbReference type="Pfam" id="PF02817">
    <property type="entry name" value="E3_binding"/>
    <property type="match status" value="1"/>
</dbReference>
<evidence type="ECO:0000256" key="4">
    <source>
        <dbReference type="ARBA" id="ARBA00012945"/>
    </source>
</evidence>
<name>A0A1T4MCE4_VIBCI</name>
<dbReference type="Pfam" id="PF00198">
    <property type="entry name" value="2-oxoacid_dh"/>
    <property type="match status" value="1"/>
</dbReference>
<dbReference type="SUPFAM" id="SSF51230">
    <property type="entry name" value="Single hybrid motif"/>
    <property type="match status" value="1"/>
</dbReference>
<dbReference type="Gene3D" id="3.30.559.10">
    <property type="entry name" value="Chloramphenicol acetyltransferase-like domain"/>
    <property type="match status" value="1"/>
</dbReference>
<dbReference type="RefSeq" id="WP_078925294.1">
    <property type="nucleotide sequence ID" value="NZ_FUXB01000004.1"/>
</dbReference>
<keyword evidence="6 11" id="KW-0816">Tricarboxylic acid cycle</keyword>
<dbReference type="InterPro" id="IPR036625">
    <property type="entry name" value="E3-bd_dom_sf"/>
</dbReference>
<comment type="catalytic activity">
    <reaction evidence="10 11">
        <text>N(6)-[(R)-dihydrolipoyl]-L-lysyl-[protein] + succinyl-CoA = N(6)-[(R)-S(8)-succinyldihydrolipoyl]-L-lysyl-[protein] + CoA</text>
        <dbReference type="Rhea" id="RHEA:15213"/>
        <dbReference type="Rhea" id="RHEA-COMP:10475"/>
        <dbReference type="Rhea" id="RHEA-COMP:20092"/>
        <dbReference type="ChEBI" id="CHEBI:57287"/>
        <dbReference type="ChEBI" id="CHEBI:57292"/>
        <dbReference type="ChEBI" id="CHEBI:83100"/>
        <dbReference type="ChEBI" id="CHEBI:83120"/>
        <dbReference type="EC" id="2.3.1.61"/>
    </reaction>
</comment>
<evidence type="ECO:0000313" key="16">
    <source>
        <dbReference type="Proteomes" id="UP000190834"/>
    </source>
</evidence>
<dbReference type="GO" id="GO:0033512">
    <property type="term" value="P:L-lysine catabolic process to acetyl-CoA via saccharopine"/>
    <property type="evidence" value="ECO:0007669"/>
    <property type="project" value="UniProtKB-UniRule"/>
</dbReference>
<feature type="domain" description="Peripheral subunit-binding (PSBD)" evidence="14">
    <location>
        <begin position="112"/>
        <end position="149"/>
    </location>
</feature>
<dbReference type="EMBL" id="FUXB01000004">
    <property type="protein sequence ID" value="SJZ64710.1"/>
    <property type="molecule type" value="Genomic_DNA"/>
</dbReference>
<sequence>MTVEILVPDLPESVADATVATWHKQPGDVVARDEVIVEIETDKVVLEVPAPEEGILEAILEQEGATVLSKQLLARLKPGAVAGEPTQDSTAATEPSPDKRHKAVLTEETNDALSPAVRRLLAEHSLEASQVKGSGVGGRITREDVEAYLAANKTQPEVEQTAIAAPVAARSEKRVPMTRLRKRIAERLLEAKNSTAMLTTFNEVNMKPIMELRKQYQDLFEKKHGIRLGFMSFYVKAVTEALKRYPEVNASLDGDDIVYHNFFDISIAVSTPRGLVTPVLRDSDTLGLAQIEKGIKDLAEKGRDGKLTVDELIGGNFTITNGGVFGSLMSTPIINPPQAAILGMHKIQDRAMVVDGQIEILPMMYLALSYDHRLIDGRESVGFLVTVKELLEDPARLLLDV</sequence>
<dbReference type="PANTHER" id="PTHR43416">
    <property type="entry name" value="DIHYDROLIPOYLLYSINE-RESIDUE SUCCINYLTRANSFERASE COMPONENT OF 2-OXOGLUTARATE DEHYDROGENASE COMPLEX, MITOCHONDRIAL-RELATED"/>
    <property type="match status" value="1"/>
</dbReference>
<reference evidence="16" key="1">
    <citation type="submission" date="2017-02" db="EMBL/GenBank/DDBJ databases">
        <authorList>
            <person name="Varghese N."/>
            <person name="Submissions S."/>
        </authorList>
    </citation>
    <scope>NUCLEOTIDE SEQUENCE [LARGE SCALE GENOMIC DNA]</scope>
    <source>
        <strain evidence="16">DSM 19608</strain>
    </source>
</reference>
<keyword evidence="8 11" id="KW-0450">Lipoyl</keyword>
<comment type="pathway">
    <text evidence="2 11">Amino-acid degradation; L-lysine degradation via saccharopine pathway; glutaryl-CoA from L-lysine: step 6/6.</text>
</comment>
<comment type="cofactor">
    <cofactor evidence="11">
        <name>(R)-lipoate</name>
        <dbReference type="ChEBI" id="CHEBI:83088"/>
    </cofactor>
    <text evidence="11">Binds 1 lipoyl cofactor covalently.</text>
</comment>
<comment type="function">
    <text evidence="1 11">E2 component of the 2-oxoglutarate dehydrogenase (OGDH) complex which catalyzes the second step in the conversion of 2-oxoglutarate to succinyl-CoA and CO(2).</text>
</comment>
<evidence type="ECO:0000256" key="2">
    <source>
        <dbReference type="ARBA" id="ARBA00005145"/>
    </source>
</evidence>
<dbReference type="InterPro" id="IPR006255">
    <property type="entry name" value="SucB"/>
</dbReference>
<evidence type="ECO:0000256" key="11">
    <source>
        <dbReference type="RuleBase" id="RU361138"/>
    </source>
</evidence>